<sequence length="89" mass="9657">MLLSGVGNRCLGNIILSYRQHLRCFLIGRARDLELRTSNGGGITEHAHEVIGAVFQLGIPLAHGGRTYPFNDLIGIALLIRHVDGQVLA</sequence>
<evidence type="ECO:0000313" key="1">
    <source>
        <dbReference type="EMBL" id="APT87330.1"/>
    </source>
</evidence>
<dbReference type="AlphaFoldDB" id="A0A1L7CNB1"/>
<proteinExistence type="predicted"/>
<protein>
    <submittedName>
        <fullName evidence="1">Uncharacterized protein</fullName>
    </submittedName>
</protein>
<dbReference type="Proteomes" id="UP000185479">
    <property type="component" value="Chromosome"/>
</dbReference>
<reference evidence="1 2" key="1">
    <citation type="submission" date="2014-08" db="EMBL/GenBank/DDBJ databases">
        <title>Complete genome sequence of Corynebacterium flavescens OJ8(T)(=DSM 20296(T)), isolated from cheese.</title>
        <authorList>
            <person name="Ruckert C."/>
            <person name="Albersmeier A."/>
            <person name="Winkler A."/>
            <person name="Kalinowski J."/>
        </authorList>
    </citation>
    <scope>NUCLEOTIDE SEQUENCE [LARGE SCALE GENOMIC DNA]</scope>
    <source>
        <strain evidence="1 2">OJ8</strain>
    </source>
</reference>
<evidence type="ECO:0000313" key="2">
    <source>
        <dbReference type="Proteomes" id="UP000185479"/>
    </source>
</evidence>
<name>A0A1L7CNB1_CORFL</name>
<dbReference type="KEGG" id="cfc:CFLV_09110"/>
<gene>
    <name evidence="1" type="ORF">CFLV_09110</name>
</gene>
<dbReference type="EMBL" id="CP009246">
    <property type="protein sequence ID" value="APT87330.1"/>
    <property type="molecule type" value="Genomic_DNA"/>
</dbReference>
<accession>A0A1L7CNB1</accession>
<organism evidence="1 2">
    <name type="scientific">Corynebacterium flavescens</name>
    <dbReference type="NCBI Taxonomy" id="28028"/>
    <lineage>
        <taxon>Bacteria</taxon>
        <taxon>Bacillati</taxon>
        <taxon>Actinomycetota</taxon>
        <taxon>Actinomycetes</taxon>
        <taxon>Mycobacteriales</taxon>
        <taxon>Corynebacteriaceae</taxon>
        <taxon>Corynebacterium</taxon>
    </lineage>
</organism>
<keyword evidence="2" id="KW-1185">Reference proteome</keyword>